<dbReference type="AlphaFoldDB" id="A0ABD5RV38"/>
<keyword evidence="2" id="KW-1185">Reference proteome</keyword>
<sequence>MSTIEEAYLLPQSVPWPCAFTRIDAVYVWTQGGYQVSRDPDDYPLFLAVREVDRPEWERFFEGAGLPTADERQPREDLDGPLQVVLESRSELEIDTVEGYPVTPLDETLEYMHENYAHFQSAIRMVEEMYDDRFPRA</sequence>
<name>A0ABD5RV38_9EURY</name>
<dbReference type="EMBL" id="JBHSWU010000003">
    <property type="protein sequence ID" value="MFC6723011.1"/>
    <property type="molecule type" value="Genomic_DNA"/>
</dbReference>
<reference evidence="1 2" key="1">
    <citation type="journal article" date="2019" name="Int. J. Syst. Evol. Microbiol.">
        <title>The Global Catalogue of Microorganisms (GCM) 10K type strain sequencing project: providing services to taxonomists for standard genome sequencing and annotation.</title>
        <authorList>
            <consortium name="The Broad Institute Genomics Platform"/>
            <consortium name="The Broad Institute Genome Sequencing Center for Infectious Disease"/>
            <person name="Wu L."/>
            <person name="Ma J."/>
        </authorList>
    </citation>
    <scope>NUCLEOTIDE SEQUENCE [LARGE SCALE GENOMIC DNA]</scope>
    <source>
        <strain evidence="1 2">NBRC 111368</strain>
    </source>
</reference>
<protein>
    <submittedName>
        <fullName evidence="1">Uncharacterized protein</fullName>
    </submittedName>
</protein>
<evidence type="ECO:0000313" key="1">
    <source>
        <dbReference type="EMBL" id="MFC6723011.1"/>
    </source>
</evidence>
<organism evidence="1 2">
    <name type="scientific">Halobium palmae</name>
    <dbReference type="NCBI Taxonomy" id="1776492"/>
    <lineage>
        <taxon>Archaea</taxon>
        <taxon>Methanobacteriati</taxon>
        <taxon>Methanobacteriota</taxon>
        <taxon>Stenosarchaea group</taxon>
        <taxon>Halobacteria</taxon>
        <taxon>Halobacteriales</taxon>
        <taxon>Haloferacaceae</taxon>
        <taxon>Halobium</taxon>
    </lineage>
</organism>
<dbReference type="Proteomes" id="UP001596328">
    <property type="component" value="Unassembled WGS sequence"/>
</dbReference>
<proteinExistence type="predicted"/>
<evidence type="ECO:0000313" key="2">
    <source>
        <dbReference type="Proteomes" id="UP001596328"/>
    </source>
</evidence>
<comment type="caution">
    <text evidence="1">The sequence shown here is derived from an EMBL/GenBank/DDBJ whole genome shotgun (WGS) entry which is preliminary data.</text>
</comment>
<accession>A0ABD5RV38</accession>
<gene>
    <name evidence="1" type="ORF">ACFQE1_01115</name>
</gene>